<name>A0A914PXP3_9BILA</name>
<dbReference type="AlphaFoldDB" id="A0A914PXP3"/>
<proteinExistence type="predicted"/>
<sequence length="481" mass="55863">MDGKEMMIPDSDELKAIKKVQQTLNIAQHRVLKSVDTLRATTQILQQSSAYSDAVAIPLGVFDDKISILLQNEVNLVETFRHICNPLNSRSPIYTLQFFKKRFMDDCQGLNSPEAIEETAQIYVEVLKYFHHFEKHFNSTKAFNRQEQDRYSRVKSDTMSSVAKMSKENATLYLKSFKKATKTRDFKTKGHSHRINVLEAIIPEAPGNTCYMYNAVLGYAYSHQPVLAELKSMTYDLVDTHFTASFCASFLNDGNPELIKANLEQIQNHTYRILKFSKNFTLNVLDSAWNKNLFQETITDTLIDYDFVDQNYQAATVKTEKALNLIGNPQWSYQVMIYKADPYGWAMRCKNIWLCFKVEINQFASAYVFRHPKGSTDRAQSAGEWLNDDKKTKLCKAIKNQVGEEPQTIINAMEKYLEEDVTNRYHGFSLIQERYPDPKQAEINAQVSPDRGKRNKKFQSKFECQKQHFWHLYKIQCIFYL</sequence>
<dbReference type="Proteomes" id="UP000887578">
    <property type="component" value="Unplaced"/>
</dbReference>
<evidence type="ECO:0000313" key="2">
    <source>
        <dbReference type="WBParaSite" id="PDA_v2.g19628.t1"/>
    </source>
</evidence>
<reference evidence="2" key="1">
    <citation type="submission" date="2022-11" db="UniProtKB">
        <authorList>
            <consortium name="WormBaseParasite"/>
        </authorList>
    </citation>
    <scope>IDENTIFICATION</scope>
</reference>
<organism evidence="1 2">
    <name type="scientific">Panagrolaimus davidi</name>
    <dbReference type="NCBI Taxonomy" id="227884"/>
    <lineage>
        <taxon>Eukaryota</taxon>
        <taxon>Metazoa</taxon>
        <taxon>Ecdysozoa</taxon>
        <taxon>Nematoda</taxon>
        <taxon>Chromadorea</taxon>
        <taxon>Rhabditida</taxon>
        <taxon>Tylenchina</taxon>
        <taxon>Panagrolaimomorpha</taxon>
        <taxon>Panagrolaimoidea</taxon>
        <taxon>Panagrolaimidae</taxon>
        <taxon>Panagrolaimus</taxon>
    </lineage>
</organism>
<keyword evidence="1" id="KW-1185">Reference proteome</keyword>
<dbReference type="WBParaSite" id="PDA_v2.g19628.t1">
    <property type="protein sequence ID" value="PDA_v2.g19628.t1"/>
    <property type="gene ID" value="PDA_v2.g19628"/>
</dbReference>
<accession>A0A914PXP3</accession>
<evidence type="ECO:0000313" key="1">
    <source>
        <dbReference type="Proteomes" id="UP000887578"/>
    </source>
</evidence>
<protein>
    <submittedName>
        <fullName evidence="2">Uncharacterized protein</fullName>
    </submittedName>
</protein>